<comment type="caution">
    <text evidence="1">The sequence shown here is derived from an EMBL/GenBank/DDBJ whole genome shotgun (WGS) entry which is preliminary data.</text>
</comment>
<name>A0A1V6QLG8_9EURO</name>
<sequence length="60" mass="6643">MHVPLPAPVCLFVSQDNHEVFLTNASYEPDPNEQSKMAENMIPTTTKDAGGRPDYSHNTV</sequence>
<dbReference type="Proteomes" id="UP000191612">
    <property type="component" value="Unassembled WGS sequence"/>
</dbReference>
<evidence type="ECO:0000313" key="1">
    <source>
        <dbReference type="EMBL" id="OQD90079.1"/>
    </source>
</evidence>
<dbReference type="AlphaFoldDB" id="A0A1V6QLG8"/>
<organism evidence="1 2">
    <name type="scientific">Penicillium solitum</name>
    <dbReference type="NCBI Taxonomy" id="60172"/>
    <lineage>
        <taxon>Eukaryota</taxon>
        <taxon>Fungi</taxon>
        <taxon>Dikarya</taxon>
        <taxon>Ascomycota</taxon>
        <taxon>Pezizomycotina</taxon>
        <taxon>Eurotiomycetes</taxon>
        <taxon>Eurotiomycetidae</taxon>
        <taxon>Eurotiales</taxon>
        <taxon>Aspergillaceae</taxon>
        <taxon>Penicillium</taxon>
    </lineage>
</organism>
<keyword evidence="2" id="KW-1185">Reference proteome</keyword>
<gene>
    <name evidence="1" type="ORF">PENSOL_c062G03971</name>
</gene>
<accession>A0A1V6QLG8</accession>
<evidence type="ECO:0000313" key="2">
    <source>
        <dbReference type="Proteomes" id="UP000191612"/>
    </source>
</evidence>
<protein>
    <submittedName>
        <fullName evidence="1">Uncharacterized protein</fullName>
    </submittedName>
</protein>
<proteinExistence type="predicted"/>
<reference evidence="2" key="1">
    <citation type="journal article" date="2017" name="Nat. Microbiol.">
        <title>Global analysis of biosynthetic gene clusters reveals vast potential of secondary metabolite production in Penicillium species.</title>
        <authorList>
            <person name="Nielsen J.C."/>
            <person name="Grijseels S."/>
            <person name="Prigent S."/>
            <person name="Ji B."/>
            <person name="Dainat J."/>
            <person name="Nielsen K.F."/>
            <person name="Frisvad J.C."/>
            <person name="Workman M."/>
            <person name="Nielsen J."/>
        </authorList>
    </citation>
    <scope>NUCLEOTIDE SEQUENCE [LARGE SCALE GENOMIC DNA]</scope>
    <source>
        <strain evidence="2">IBT 29525</strain>
    </source>
</reference>
<dbReference type="EMBL" id="MDYO01000062">
    <property type="protein sequence ID" value="OQD90079.1"/>
    <property type="molecule type" value="Genomic_DNA"/>
</dbReference>